<dbReference type="PATRIC" id="fig|1207063.3.peg.683"/>
<reference evidence="7 8" key="1">
    <citation type="journal article" date="2012" name="J. Bacteriol.">
        <title>Genome Sequence of Oceanibaculum indicum Type Strain P24.</title>
        <authorList>
            <person name="Lai Q."/>
            <person name="Shao Z."/>
        </authorList>
    </citation>
    <scope>NUCLEOTIDE SEQUENCE [LARGE SCALE GENOMIC DNA]</scope>
    <source>
        <strain evidence="7 8">P24</strain>
    </source>
</reference>
<dbReference type="EC" id="2.7.1.35" evidence="1"/>
<dbReference type="GO" id="GO:0009443">
    <property type="term" value="P:pyridoxal 5'-phosphate salvage"/>
    <property type="evidence" value="ECO:0007669"/>
    <property type="project" value="InterPro"/>
</dbReference>
<evidence type="ECO:0000313" key="7">
    <source>
        <dbReference type="EMBL" id="EKE78567.1"/>
    </source>
</evidence>
<gene>
    <name evidence="7" type="ORF">P24_03366</name>
</gene>
<keyword evidence="4 7" id="KW-0418">Kinase</keyword>
<dbReference type="InterPro" id="IPR029056">
    <property type="entry name" value="Ribokinase-like"/>
</dbReference>
<dbReference type="InterPro" id="IPR013749">
    <property type="entry name" value="PM/HMP-P_kinase-1"/>
</dbReference>
<evidence type="ECO:0000256" key="4">
    <source>
        <dbReference type="ARBA" id="ARBA00022777"/>
    </source>
</evidence>
<dbReference type="PANTHER" id="PTHR10534:SF2">
    <property type="entry name" value="PYRIDOXAL KINASE"/>
    <property type="match status" value="1"/>
</dbReference>
<dbReference type="EMBL" id="AMRL01000002">
    <property type="protein sequence ID" value="EKE78567.1"/>
    <property type="molecule type" value="Genomic_DNA"/>
</dbReference>
<sequence length="297" mass="30978">MCRHGKLVARLLRFPVPPMNVLSIQSAVAYGHVGNAAAQPALHCLGHTVWRVDTVTFSNHPGHGKFAGQVRPAAEVAAVLQGLADLGVQDQCGAILSGYLGEAATAEAIAKTVTQVKRANPQSVYLLDPVMGDAGRVYVRDGVPDAMAKMLLPLADMIAPNAFELSLLADQPVTDKDSAVAAARRLIARGPSLVLATGLRLEGGKVATLAVTEAEAHAVTAPWLDRPVFGTGDLFGALFLGHWLEAPGDAVRALRLAASGMAEAIAATEAAGSLERALIPNLERICHPPALLPAERV</sequence>
<dbReference type="eggNOG" id="COG2240">
    <property type="taxonomic scope" value="Bacteria"/>
</dbReference>
<dbReference type="AlphaFoldDB" id="K2JVH6"/>
<evidence type="ECO:0000256" key="5">
    <source>
        <dbReference type="ARBA" id="ARBA00022840"/>
    </source>
</evidence>
<accession>K2JVH6</accession>
<dbReference type="GO" id="GO:0005524">
    <property type="term" value="F:ATP binding"/>
    <property type="evidence" value="ECO:0007669"/>
    <property type="project" value="UniProtKB-KW"/>
</dbReference>
<dbReference type="CDD" id="cd01173">
    <property type="entry name" value="pyridoxal_pyridoxamine_kinase"/>
    <property type="match status" value="1"/>
</dbReference>
<evidence type="ECO:0000256" key="3">
    <source>
        <dbReference type="ARBA" id="ARBA00022741"/>
    </source>
</evidence>
<evidence type="ECO:0000256" key="1">
    <source>
        <dbReference type="ARBA" id="ARBA00012104"/>
    </source>
</evidence>
<comment type="caution">
    <text evidence="7">The sequence shown here is derived from an EMBL/GenBank/DDBJ whole genome shotgun (WGS) entry which is preliminary data.</text>
</comment>
<dbReference type="PANTHER" id="PTHR10534">
    <property type="entry name" value="PYRIDOXAL KINASE"/>
    <property type="match status" value="1"/>
</dbReference>
<dbReference type="GO" id="GO:0008478">
    <property type="term" value="F:pyridoxal kinase activity"/>
    <property type="evidence" value="ECO:0007669"/>
    <property type="project" value="UniProtKB-EC"/>
</dbReference>
<dbReference type="SUPFAM" id="SSF53613">
    <property type="entry name" value="Ribokinase-like"/>
    <property type="match status" value="1"/>
</dbReference>
<dbReference type="InterPro" id="IPR004625">
    <property type="entry name" value="PyrdxlKinase"/>
</dbReference>
<keyword evidence="2" id="KW-0808">Transferase</keyword>
<evidence type="ECO:0000256" key="2">
    <source>
        <dbReference type="ARBA" id="ARBA00022679"/>
    </source>
</evidence>
<evidence type="ECO:0000313" key="8">
    <source>
        <dbReference type="Proteomes" id="UP000006746"/>
    </source>
</evidence>
<dbReference type="Gene3D" id="3.40.1190.20">
    <property type="match status" value="1"/>
</dbReference>
<dbReference type="Proteomes" id="UP000006746">
    <property type="component" value="Unassembled WGS sequence"/>
</dbReference>
<dbReference type="STRING" id="1207063.P24_03366"/>
<dbReference type="Pfam" id="PF08543">
    <property type="entry name" value="Phos_pyr_kin"/>
    <property type="match status" value="1"/>
</dbReference>
<keyword evidence="8" id="KW-1185">Reference proteome</keyword>
<protein>
    <recommendedName>
        <fullName evidence="1">pyridoxal kinase</fullName>
        <ecNumber evidence="1">2.7.1.35</ecNumber>
    </recommendedName>
</protein>
<dbReference type="NCBIfam" id="TIGR00687">
    <property type="entry name" value="pyridox_kin"/>
    <property type="match status" value="1"/>
</dbReference>
<feature type="domain" description="Pyridoxamine kinase/Phosphomethylpyrimidine kinase" evidence="6">
    <location>
        <begin position="90"/>
        <end position="268"/>
    </location>
</feature>
<name>K2JVH6_9PROT</name>
<keyword evidence="5" id="KW-0067">ATP-binding</keyword>
<dbReference type="GO" id="GO:0005829">
    <property type="term" value="C:cytosol"/>
    <property type="evidence" value="ECO:0007669"/>
    <property type="project" value="TreeGrafter"/>
</dbReference>
<evidence type="ECO:0000259" key="6">
    <source>
        <dbReference type="Pfam" id="PF08543"/>
    </source>
</evidence>
<organism evidence="7 8">
    <name type="scientific">Oceanibaculum indicum P24</name>
    <dbReference type="NCBI Taxonomy" id="1207063"/>
    <lineage>
        <taxon>Bacteria</taxon>
        <taxon>Pseudomonadati</taxon>
        <taxon>Pseudomonadota</taxon>
        <taxon>Alphaproteobacteria</taxon>
        <taxon>Rhodospirillales</taxon>
        <taxon>Oceanibaculaceae</taxon>
        <taxon>Oceanibaculum</taxon>
    </lineage>
</organism>
<proteinExistence type="predicted"/>
<keyword evidence="3" id="KW-0547">Nucleotide-binding</keyword>